<sequence length="87" mass="9501">MIYRVKVDVFLKDGVSDPEGFTIAEAAQSLEIAPIIRVRSGKSFLIELDISSQEEALAAAERLGRELLSNPVIEDFVVAESVEVDHG</sequence>
<dbReference type="UniPathway" id="UPA00074">
    <property type="reaction ID" value="UER00128"/>
</dbReference>
<organism evidence="7 8">
    <name type="scientific">Ferrithrix thermotolerans DSM 19514</name>
    <dbReference type="NCBI Taxonomy" id="1121881"/>
    <lineage>
        <taxon>Bacteria</taxon>
        <taxon>Bacillati</taxon>
        <taxon>Actinomycetota</taxon>
        <taxon>Acidimicrobiia</taxon>
        <taxon>Acidimicrobiales</taxon>
        <taxon>Acidimicrobiaceae</taxon>
        <taxon>Ferrithrix</taxon>
    </lineage>
</organism>
<dbReference type="RefSeq" id="WP_218587402.1">
    <property type="nucleotide sequence ID" value="NZ_FQUL01000007.1"/>
</dbReference>
<evidence type="ECO:0000256" key="5">
    <source>
        <dbReference type="ARBA" id="ARBA00022840"/>
    </source>
</evidence>
<dbReference type="AlphaFoldDB" id="A0A1M4TXH0"/>
<keyword evidence="1 6" id="KW-0963">Cytoplasm</keyword>
<evidence type="ECO:0000313" key="7">
    <source>
        <dbReference type="EMBL" id="SHE49103.1"/>
    </source>
</evidence>
<evidence type="ECO:0000256" key="6">
    <source>
        <dbReference type="HAMAP-Rule" id="MF_01926"/>
    </source>
</evidence>
<keyword evidence="3 6" id="KW-0547">Nucleotide-binding</keyword>
<protein>
    <recommendedName>
        <fullName evidence="6">Phosphoribosylformylglycinamidine synthase subunit PurS</fullName>
        <shortName evidence="6">FGAM synthase</shortName>
        <ecNumber evidence="6">6.3.5.3</ecNumber>
    </recommendedName>
    <alternativeName>
        <fullName evidence="6">Formylglycinamide ribonucleotide amidotransferase subunit III</fullName>
        <shortName evidence="6">FGAR amidotransferase III</shortName>
        <shortName evidence="6">FGAR-AT III</shortName>
    </alternativeName>
    <alternativeName>
        <fullName evidence="6">Phosphoribosylformylglycinamidine synthase subunit III</fullName>
    </alternativeName>
</protein>
<accession>A0A1M4TXH0</accession>
<evidence type="ECO:0000256" key="4">
    <source>
        <dbReference type="ARBA" id="ARBA00022755"/>
    </source>
</evidence>
<comment type="similarity">
    <text evidence="6">Belongs to the PurS family.</text>
</comment>
<evidence type="ECO:0000256" key="2">
    <source>
        <dbReference type="ARBA" id="ARBA00022598"/>
    </source>
</evidence>
<dbReference type="Gene3D" id="3.30.1280.10">
    <property type="entry name" value="Phosphoribosylformylglycinamidine synthase subunit PurS"/>
    <property type="match status" value="1"/>
</dbReference>
<dbReference type="InterPro" id="IPR003850">
    <property type="entry name" value="PurS"/>
</dbReference>
<comment type="subcellular location">
    <subcellularLocation>
        <location evidence="6">Cytoplasm</location>
    </subcellularLocation>
</comment>
<proteinExistence type="inferred from homology"/>
<name>A0A1M4TXH0_9ACTN</name>
<gene>
    <name evidence="6" type="primary">purS</name>
    <name evidence="7" type="ORF">SAMN02745225_00760</name>
</gene>
<comment type="subunit">
    <text evidence="6">Part of the FGAM synthase complex composed of 1 PurL, 1 PurQ and 2 PurS subunits.</text>
</comment>
<evidence type="ECO:0000256" key="3">
    <source>
        <dbReference type="ARBA" id="ARBA00022741"/>
    </source>
</evidence>
<keyword evidence="5 6" id="KW-0067">ATP-binding</keyword>
<dbReference type="InterPro" id="IPR036604">
    <property type="entry name" value="PurS-like_sf"/>
</dbReference>
<dbReference type="GO" id="GO:0004642">
    <property type="term" value="F:phosphoribosylformylglycinamidine synthase activity"/>
    <property type="evidence" value="ECO:0007669"/>
    <property type="project" value="UniProtKB-UniRule"/>
</dbReference>
<dbReference type="GO" id="GO:0005524">
    <property type="term" value="F:ATP binding"/>
    <property type="evidence" value="ECO:0007669"/>
    <property type="project" value="UniProtKB-UniRule"/>
</dbReference>
<dbReference type="EMBL" id="FQUL01000007">
    <property type="protein sequence ID" value="SHE49103.1"/>
    <property type="molecule type" value="Genomic_DNA"/>
</dbReference>
<dbReference type="Proteomes" id="UP000184295">
    <property type="component" value="Unassembled WGS sequence"/>
</dbReference>
<dbReference type="PANTHER" id="PTHR34696">
    <property type="entry name" value="PHOSPHORIBOSYLFORMYLGLYCINAMIDINE SYNTHASE SUBUNIT PURS"/>
    <property type="match status" value="1"/>
</dbReference>
<evidence type="ECO:0000313" key="8">
    <source>
        <dbReference type="Proteomes" id="UP000184295"/>
    </source>
</evidence>
<keyword evidence="4 6" id="KW-0658">Purine biosynthesis</keyword>
<keyword evidence="8" id="KW-1185">Reference proteome</keyword>
<dbReference type="HAMAP" id="MF_01926">
    <property type="entry name" value="PurS"/>
    <property type="match status" value="1"/>
</dbReference>
<reference evidence="8" key="1">
    <citation type="submission" date="2016-11" db="EMBL/GenBank/DDBJ databases">
        <authorList>
            <person name="Varghese N."/>
            <person name="Submissions S."/>
        </authorList>
    </citation>
    <scope>NUCLEOTIDE SEQUENCE [LARGE SCALE GENOMIC DNA]</scope>
    <source>
        <strain evidence="8">DSM 19514</strain>
    </source>
</reference>
<dbReference type="GO" id="GO:0006189">
    <property type="term" value="P:'de novo' IMP biosynthetic process"/>
    <property type="evidence" value="ECO:0007669"/>
    <property type="project" value="UniProtKB-UniRule"/>
</dbReference>
<comment type="pathway">
    <text evidence="6">Purine metabolism; IMP biosynthesis via de novo pathway; 5-amino-1-(5-phospho-D-ribosyl)imidazole from N(2)-formyl-N(1)-(5-phospho-D-ribosyl)glycinamide: step 1/2.</text>
</comment>
<dbReference type="GO" id="GO:0005737">
    <property type="term" value="C:cytoplasm"/>
    <property type="evidence" value="ECO:0007669"/>
    <property type="project" value="UniProtKB-SubCell"/>
</dbReference>
<dbReference type="SUPFAM" id="SSF82697">
    <property type="entry name" value="PurS-like"/>
    <property type="match status" value="1"/>
</dbReference>
<comment type="catalytic activity">
    <reaction evidence="6">
        <text>N(2)-formyl-N(1)-(5-phospho-beta-D-ribosyl)glycinamide + L-glutamine + ATP + H2O = 2-formamido-N(1)-(5-O-phospho-beta-D-ribosyl)acetamidine + L-glutamate + ADP + phosphate + H(+)</text>
        <dbReference type="Rhea" id="RHEA:17129"/>
        <dbReference type="ChEBI" id="CHEBI:15377"/>
        <dbReference type="ChEBI" id="CHEBI:15378"/>
        <dbReference type="ChEBI" id="CHEBI:29985"/>
        <dbReference type="ChEBI" id="CHEBI:30616"/>
        <dbReference type="ChEBI" id="CHEBI:43474"/>
        <dbReference type="ChEBI" id="CHEBI:58359"/>
        <dbReference type="ChEBI" id="CHEBI:147286"/>
        <dbReference type="ChEBI" id="CHEBI:147287"/>
        <dbReference type="ChEBI" id="CHEBI:456216"/>
        <dbReference type="EC" id="6.3.5.3"/>
    </reaction>
</comment>
<dbReference type="Pfam" id="PF02700">
    <property type="entry name" value="PurS"/>
    <property type="match status" value="1"/>
</dbReference>
<evidence type="ECO:0000256" key="1">
    <source>
        <dbReference type="ARBA" id="ARBA00022490"/>
    </source>
</evidence>
<dbReference type="EC" id="6.3.5.3" evidence="6"/>
<keyword evidence="2 6" id="KW-0436">Ligase</keyword>
<dbReference type="NCBIfam" id="TIGR00302">
    <property type="entry name" value="phosphoribosylformylglycinamidine synthase subunit PurS"/>
    <property type="match status" value="1"/>
</dbReference>
<comment type="function">
    <text evidence="6">Part of the phosphoribosylformylglycinamidine synthase complex involved in the purines biosynthetic pathway. Catalyzes the ATP-dependent conversion of formylglycinamide ribonucleotide (FGAR) and glutamine to yield formylglycinamidine ribonucleotide (FGAM) and glutamate. The FGAM synthase complex is composed of three subunits. PurQ produces an ammonia molecule by converting glutamine to glutamate. PurL transfers the ammonia molecule to FGAR to form FGAM in an ATP-dependent manner. PurS interacts with PurQ and PurL and is thought to assist in the transfer of the ammonia molecule from PurQ to PurL.</text>
</comment>
<dbReference type="PANTHER" id="PTHR34696:SF1">
    <property type="entry name" value="PHOSPHORIBOSYLFORMYLGLYCINAMIDINE SYNTHASE SUBUNIT PURS"/>
    <property type="match status" value="1"/>
</dbReference>
<dbReference type="STRING" id="1121881.SAMN02745225_00760"/>